<dbReference type="RefSeq" id="WP_109615720.1">
    <property type="nucleotide sequence ID" value="NZ_QGDO01000001.1"/>
</dbReference>
<reference evidence="2 3" key="1">
    <citation type="submission" date="2018-03" db="EMBL/GenBank/DDBJ databases">
        <title>Genomic Encyclopedia of Archaeal and Bacterial Type Strains, Phase II (KMG-II): from individual species to whole genera.</title>
        <authorList>
            <person name="Goeker M."/>
        </authorList>
    </citation>
    <scope>NUCLEOTIDE SEQUENCE [LARGE SCALE GENOMIC DNA]</scope>
    <source>
        <strain evidence="2 3">DSM 28229</strain>
    </source>
</reference>
<dbReference type="GO" id="GO:0004180">
    <property type="term" value="F:carboxypeptidase activity"/>
    <property type="evidence" value="ECO:0007669"/>
    <property type="project" value="UniProtKB-KW"/>
</dbReference>
<evidence type="ECO:0000313" key="3">
    <source>
        <dbReference type="Proteomes" id="UP000245535"/>
    </source>
</evidence>
<dbReference type="InterPro" id="IPR037066">
    <property type="entry name" value="Plug_dom_sf"/>
</dbReference>
<keyword evidence="3" id="KW-1185">Reference proteome</keyword>
<dbReference type="Gene3D" id="2.170.130.10">
    <property type="entry name" value="TonB-dependent receptor, plug domain"/>
    <property type="match status" value="1"/>
</dbReference>
<dbReference type="EMBL" id="QGDO01000001">
    <property type="protein sequence ID" value="PWJ44209.1"/>
    <property type="molecule type" value="Genomic_DNA"/>
</dbReference>
<accession>A0A315ZGD9</accession>
<evidence type="ECO:0000313" key="2">
    <source>
        <dbReference type="EMBL" id="PWJ44209.1"/>
    </source>
</evidence>
<dbReference type="InterPro" id="IPR008969">
    <property type="entry name" value="CarboxyPept-like_regulatory"/>
</dbReference>
<organism evidence="2 3">
    <name type="scientific">Sediminitomix flava</name>
    <dbReference type="NCBI Taxonomy" id="379075"/>
    <lineage>
        <taxon>Bacteria</taxon>
        <taxon>Pseudomonadati</taxon>
        <taxon>Bacteroidota</taxon>
        <taxon>Cytophagia</taxon>
        <taxon>Cytophagales</taxon>
        <taxon>Flammeovirgaceae</taxon>
        <taxon>Sediminitomix</taxon>
    </lineage>
</organism>
<gene>
    <name evidence="2" type="ORF">BC781_101559</name>
</gene>
<dbReference type="AlphaFoldDB" id="A0A315ZGD9"/>
<dbReference type="Gene3D" id="2.60.40.1120">
    <property type="entry name" value="Carboxypeptidase-like, regulatory domain"/>
    <property type="match status" value="1"/>
</dbReference>
<keyword evidence="2" id="KW-0645">Protease</keyword>
<dbReference type="OrthoDB" id="9804995at2"/>
<comment type="caution">
    <text evidence="2">The sequence shown here is derived from an EMBL/GenBank/DDBJ whole genome shotgun (WGS) entry which is preliminary data.</text>
</comment>
<feature type="chain" id="PRO_5016345692" evidence="1">
    <location>
        <begin position="21"/>
        <end position="789"/>
    </location>
</feature>
<name>A0A315ZGD9_SEDFL</name>
<dbReference type="SUPFAM" id="SSF49464">
    <property type="entry name" value="Carboxypeptidase regulatory domain-like"/>
    <property type="match status" value="1"/>
</dbReference>
<keyword evidence="2" id="KW-0378">Hydrolase</keyword>
<dbReference type="SUPFAM" id="SSF56935">
    <property type="entry name" value="Porins"/>
    <property type="match status" value="1"/>
</dbReference>
<keyword evidence="2" id="KW-0121">Carboxypeptidase</keyword>
<sequence>MTNKLVSFLIIILIAQQAVAQNITQEIKGKVIDVITGEPLIGATVSIENTNTGAITNQDGHYTLESVSVGRHTIVVSYMGYKQSRLPGILVTSSKPLFLDVKLEEDSEILEGVVVTARKGSESYNTMAPVSARSFTVEESSRFAGGLSDPSRVAYNFAGVTFSAPQDNGVVIRGNSPNSVLWRLNGMDVPGAAHFGGGNLAGAGLISIYSSNMLKGSDFFSGAFPAEFSNATSGVFDVSFRQGNNEEHQHMAQMGILGVDLASEGPINKDKGSSYLVNYRHGFIGYYGELAGGAAPHFQDLSFNLSFPSKQIGDISVWGMGGLSSNPTPFKKYQVKHDEDKDEYNIKYRTYFQDFLEKDIHFGMGAVGINHNINVGGASALRSNIGYTTNYYKNDVSYFTQDADTLNTGSLSPYAKYKTHESKLEFSTRLYSKLSRKITNETGVRASLLHVDSYASEAPQPTSALHEHYNVVGNSFSVSAFTQFKFSLSPTVDLTTGLSTTKFEMVDEVTLEPRIGLNWQYLPFANFGLAYGRHTKREELKTYFYKRPEDNQFNDLKLSKADHYVLSLGFDLSENTSLTIEAYYQELFDVPVIEGTPYSFANYSNVWQVDGAITNDGTGTNIGVDVSLERKMDRGFYYLLTASIFDSKYTDAMNIERNTLYNRNYMATLALGKEFVVKKKNLLGFNFNATYMGGGRLTPYLEAETHENRSVVNDETRLYEWQGRPEFWLNAGITYKINKERTTRTWGLDFQNAVLTQQMAGYKYNLRENTIDEDNVLFLIPNLYYKIEF</sequence>
<evidence type="ECO:0000256" key="1">
    <source>
        <dbReference type="SAM" id="SignalP"/>
    </source>
</evidence>
<dbReference type="Pfam" id="PF13715">
    <property type="entry name" value="CarbopepD_reg_2"/>
    <property type="match status" value="1"/>
</dbReference>
<proteinExistence type="predicted"/>
<keyword evidence="1" id="KW-0732">Signal</keyword>
<protein>
    <submittedName>
        <fullName evidence="2">Carboxypeptidase-like protein</fullName>
    </submittedName>
</protein>
<dbReference type="Proteomes" id="UP000245535">
    <property type="component" value="Unassembled WGS sequence"/>
</dbReference>
<feature type="signal peptide" evidence="1">
    <location>
        <begin position="1"/>
        <end position="20"/>
    </location>
</feature>